<dbReference type="AlphaFoldDB" id="A0A5B3GL02"/>
<feature type="transmembrane region" description="Helical" evidence="7">
    <location>
        <begin position="199"/>
        <end position="217"/>
    </location>
</feature>
<keyword evidence="4 7" id="KW-0812">Transmembrane</keyword>
<evidence type="ECO:0000256" key="1">
    <source>
        <dbReference type="ARBA" id="ARBA00004651"/>
    </source>
</evidence>
<dbReference type="EMBL" id="VVXJ01000028">
    <property type="protein sequence ID" value="KAA2374150.1"/>
    <property type="molecule type" value="Genomic_DNA"/>
</dbReference>
<keyword evidence="5 7" id="KW-1133">Transmembrane helix</keyword>
<evidence type="ECO:0000259" key="8">
    <source>
        <dbReference type="Pfam" id="PF01757"/>
    </source>
</evidence>
<feature type="transmembrane region" description="Helical" evidence="7">
    <location>
        <begin position="238"/>
        <end position="259"/>
    </location>
</feature>
<evidence type="ECO:0000256" key="2">
    <source>
        <dbReference type="ARBA" id="ARBA00007400"/>
    </source>
</evidence>
<organism evidence="9 10">
    <name type="scientific">Alistipes shahii</name>
    <dbReference type="NCBI Taxonomy" id="328814"/>
    <lineage>
        <taxon>Bacteria</taxon>
        <taxon>Pseudomonadati</taxon>
        <taxon>Bacteroidota</taxon>
        <taxon>Bacteroidia</taxon>
        <taxon>Bacteroidales</taxon>
        <taxon>Rikenellaceae</taxon>
        <taxon>Alistipes</taxon>
    </lineage>
</organism>
<keyword evidence="3" id="KW-1003">Cell membrane</keyword>
<gene>
    <name evidence="9" type="ORF">F2Y07_11490</name>
</gene>
<evidence type="ECO:0000313" key="9">
    <source>
        <dbReference type="EMBL" id="KAA2374150.1"/>
    </source>
</evidence>
<comment type="similarity">
    <text evidence="2">Belongs to the acyltransferase 3 family.</text>
</comment>
<keyword evidence="6 7" id="KW-0472">Membrane</keyword>
<dbReference type="InterPro" id="IPR002656">
    <property type="entry name" value="Acyl_transf_3_dom"/>
</dbReference>
<evidence type="ECO:0000256" key="3">
    <source>
        <dbReference type="ARBA" id="ARBA00022475"/>
    </source>
</evidence>
<comment type="caution">
    <text evidence="9">The sequence shown here is derived from an EMBL/GenBank/DDBJ whole genome shotgun (WGS) entry which is preliminary data.</text>
</comment>
<sequence>MLGNYCLNACFVIGRLAVPLFFIISGYFSFPIKDNTFTFFKKRLTRIIYPLIIWLVIYTLCFSSPKSMIYDLAHATQAPHLWYLYALIGITLLIPMGSSFISNATKQELQLYILIWSLTLIFNGNFFDEFLTFKTDHNGMLFTNPITALISFYGYFGYILVGAYLRRFEVGKLFPIILMCSGCILVLILLAFGISMDKIIAYCSISNLFISVSIFILTKRLFEKLTINDSTYKFICRLGGLTFGIYLTHWLFFKLLYIFPQTETWNCLVSSSIVFIISAIATYLISKTTVKKYIIG</sequence>
<feature type="transmembrane region" description="Helical" evidence="7">
    <location>
        <begin position="12"/>
        <end position="30"/>
    </location>
</feature>
<keyword evidence="9" id="KW-0808">Transferase</keyword>
<feature type="transmembrane region" description="Helical" evidence="7">
    <location>
        <begin position="109"/>
        <end position="127"/>
    </location>
</feature>
<dbReference type="Proteomes" id="UP000322658">
    <property type="component" value="Unassembled WGS sequence"/>
</dbReference>
<dbReference type="PANTHER" id="PTHR40074">
    <property type="entry name" value="O-ACETYLTRANSFERASE WECH"/>
    <property type="match status" value="1"/>
</dbReference>
<accession>A0A5B3GL02</accession>
<name>A0A5B3GL02_9BACT</name>
<protein>
    <submittedName>
        <fullName evidence="9">Acyltransferase family protein</fullName>
    </submittedName>
</protein>
<evidence type="ECO:0000256" key="7">
    <source>
        <dbReference type="SAM" id="Phobius"/>
    </source>
</evidence>
<feature type="transmembrane region" description="Helical" evidence="7">
    <location>
        <begin position="139"/>
        <end position="161"/>
    </location>
</feature>
<feature type="transmembrane region" description="Helical" evidence="7">
    <location>
        <begin position="173"/>
        <end position="193"/>
    </location>
</feature>
<proteinExistence type="inferred from homology"/>
<comment type="subcellular location">
    <subcellularLocation>
        <location evidence="1">Cell membrane</location>
        <topology evidence="1">Multi-pass membrane protein</topology>
    </subcellularLocation>
</comment>
<keyword evidence="9" id="KW-0012">Acyltransferase</keyword>
<dbReference type="GO" id="GO:0016413">
    <property type="term" value="F:O-acetyltransferase activity"/>
    <property type="evidence" value="ECO:0007669"/>
    <property type="project" value="TreeGrafter"/>
</dbReference>
<dbReference type="Pfam" id="PF01757">
    <property type="entry name" value="Acyl_transf_3"/>
    <property type="match status" value="1"/>
</dbReference>
<dbReference type="GO" id="GO:0005886">
    <property type="term" value="C:plasma membrane"/>
    <property type="evidence" value="ECO:0007669"/>
    <property type="project" value="UniProtKB-SubCell"/>
</dbReference>
<dbReference type="GO" id="GO:0009246">
    <property type="term" value="P:enterobacterial common antigen biosynthetic process"/>
    <property type="evidence" value="ECO:0007669"/>
    <property type="project" value="TreeGrafter"/>
</dbReference>
<evidence type="ECO:0000256" key="6">
    <source>
        <dbReference type="ARBA" id="ARBA00023136"/>
    </source>
</evidence>
<evidence type="ECO:0000313" key="10">
    <source>
        <dbReference type="Proteomes" id="UP000322658"/>
    </source>
</evidence>
<feature type="domain" description="Acyltransferase 3" evidence="8">
    <location>
        <begin position="8"/>
        <end position="285"/>
    </location>
</feature>
<feature type="transmembrane region" description="Helical" evidence="7">
    <location>
        <begin position="265"/>
        <end position="285"/>
    </location>
</feature>
<feature type="transmembrane region" description="Helical" evidence="7">
    <location>
        <begin position="51"/>
        <end position="70"/>
    </location>
</feature>
<evidence type="ECO:0000256" key="5">
    <source>
        <dbReference type="ARBA" id="ARBA00022989"/>
    </source>
</evidence>
<feature type="transmembrane region" description="Helical" evidence="7">
    <location>
        <begin position="82"/>
        <end position="102"/>
    </location>
</feature>
<dbReference type="PANTHER" id="PTHR40074:SF2">
    <property type="entry name" value="O-ACETYLTRANSFERASE WECH"/>
    <property type="match status" value="1"/>
</dbReference>
<reference evidence="9 10" key="1">
    <citation type="journal article" date="2019" name="Nat. Med.">
        <title>A library of human gut bacterial isolates paired with longitudinal multiomics data enables mechanistic microbiome research.</title>
        <authorList>
            <person name="Poyet M."/>
            <person name="Groussin M."/>
            <person name="Gibbons S.M."/>
            <person name="Avila-Pacheco J."/>
            <person name="Jiang X."/>
            <person name="Kearney S.M."/>
            <person name="Perrotta A.R."/>
            <person name="Berdy B."/>
            <person name="Zhao S."/>
            <person name="Lieberman T.D."/>
            <person name="Swanson P.K."/>
            <person name="Smith M."/>
            <person name="Roesemann S."/>
            <person name="Alexander J.E."/>
            <person name="Rich S.A."/>
            <person name="Livny J."/>
            <person name="Vlamakis H."/>
            <person name="Clish C."/>
            <person name="Bullock K."/>
            <person name="Deik A."/>
            <person name="Scott J."/>
            <person name="Pierce K.A."/>
            <person name="Xavier R.J."/>
            <person name="Alm E.J."/>
        </authorList>
    </citation>
    <scope>NUCLEOTIDE SEQUENCE [LARGE SCALE GENOMIC DNA]</scope>
    <source>
        <strain evidence="9 10">BIOML-A1</strain>
    </source>
</reference>
<evidence type="ECO:0000256" key="4">
    <source>
        <dbReference type="ARBA" id="ARBA00022692"/>
    </source>
</evidence>